<dbReference type="CDD" id="cd23767">
    <property type="entry name" value="IQCD"/>
    <property type="match status" value="1"/>
</dbReference>
<evidence type="ECO:0000313" key="4">
    <source>
        <dbReference type="EMBL" id="KAG6536567.1"/>
    </source>
</evidence>
<keyword evidence="5" id="KW-1185">Reference proteome</keyword>
<evidence type="ECO:0000256" key="1">
    <source>
        <dbReference type="ARBA" id="ARBA00023043"/>
    </source>
</evidence>
<dbReference type="InterPro" id="IPR000048">
    <property type="entry name" value="IQ_motif_EF-hand-BS"/>
</dbReference>
<dbReference type="PANTHER" id="PTHR23335">
    <property type="entry name" value="CALMODULIN-BINDING TRANSCRIPTION ACTIVATOR CAMTA"/>
    <property type="match status" value="1"/>
</dbReference>
<dbReference type="InterPro" id="IPR002110">
    <property type="entry name" value="Ankyrin_rpt"/>
</dbReference>
<keyword evidence="1 2" id="KW-0040">ANK repeat</keyword>
<dbReference type="GO" id="GO:0003690">
    <property type="term" value="F:double-stranded DNA binding"/>
    <property type="evidence" value="ECO:0007669"/>
    <property type="project" value="TreeGrafter"/>
</dbReference>
<sequence length="876" mass="97010">MNELQKCWHGSCRIEYAEVALDNAVQGIPASLECTEVLSSKNRMHSGSPSTPVHSATDSAHSEELGSAVVSEETLGEYHVSCTGSTSTPLMDNCNDLQNHEFSLHDINTLEWDELVVSTVDDDSPVTRDGDGLSSYQQSNDIRNSINACFIPSNGVPGRLSSTLPLNATSGGDDYSVEQSISDFLHLGNGQDITAASLGAEKLNYDAEVYDWDALACSRKTPTFSDTGLVSQNNFGCWNVNSDSLVLLEDFQIQVPCTVDGEANSVTTMTGDPIFNITEISPGWSYSTEETKLPEITYAHLSSIQRLDVYSKTFCISLSLSNLLSLWGALGIPIKTFMGPEDDHVRVIVVGNFCESMKHLMSSNIYCAFGDKCVAAEVVQPGVYRCKAPPQPPSPVNLFLTMDGCTPISQVLNFDYRSLPDVSSDCPAISSEDDSNNIKLDQVQKRLAYLLFSTSIKPTILSGRIHQKFFNGANKFALLTSPSVEKDWMKFLELGDTDTSSSAPTKDDFIHLLLKNKLQEWLLLKVAQGCKTTEHDSQGQGVIHLCAILNYTWTVRLFSLSGLSLDFRDIHGWTALHWAAYYGREQMIAALLSAGANPSLVTDPTSHSPGGSMASDLASKQGFNGLAAYLAEKALAAHFEAMSLSGNMNTEGVPAKTSIANFENAYSQNLSEQELCLKESLDAYRNAADAADRIQSAMRERALKLQTKAVRLHKPEMEASHIVAAMKIQHAYHVETIVIFILILFFIFEQSIFRGHQVRKQYRKICWSVGVLEKAILRWRLKRRGLRGIQVENAEAMSFDTTPESTGEEGFFLLSRKQAEERVSRSVVRVQAMFRSYRAQQEYRRMKMAYEQAKVALLWHIPNFPPIHVICLAFCR</sequence>
<name>A0A8J5M8R5_ZINOF</name>
<reference evidence="4 5" key="1">
    <citation type="submission" date="2020-08" db="EMBL/GenBank/DDBJ databases">
        <title>Plant Genome Project.</title>
        <authorList>
            <person name="Zhang R.-G."/>
        </authorList>
    </citation>
    <scope>NUCLEOTIDE SEQUENCE [LARGE SCALE GENOMIC DNA]</scope>
    <source>
        <tissue evidence="4">Rhizome</tissue>
    </source>
</reference>
<feature type="transmembrane region" description="Helical" evidence="3">
    <location>
        <begin position="731"/>
        <end position="753"/>
    </location>
</feature>
<dbReference type="GO" id="GO:0006357">
    <property type="term" value="P:regulation of transcription by RNA polymerase II"/>
    <property type="evidence" value="ECO:0007669"/>
    <property type="project" value="TreeGrafter"/>
</dbReference>
<dbReference type="InterPro" id="IPR014756">
    <property type="entry name" value="Ig_E-set"/>
</dbReference>
<evidence type="ECO:0000256" key="3">
    <source>
        <dbReference type="SAM" id="Phobius"/>
    </source>
</evidence>
<gene>
    <name evidence="4" type="ORF">ZIOFF_001625</name>
</gene>
<dbReference type="GO" id="GO:0003712">
    <property type="term" value="F:transcription coregulator activity"/>
    <property type="evidence" value="ECO:0007669"/>
    <property type="project" value="TreeGrafter"/>
</dbReference>
<dbReference type="SMART" id="SM00015">
    <property type="entry name" value="IQ"/>
    <property type="match status" value="2"/>
</dbReference>
<dbReference type="PANTHER" id="PTHR23335:SF3">
    <property type="entry name" value="CALMODULIN-BINDING TRANSCRIPTION ACTIVATOR 5"/>
    <property type="match status" value="1"/>
</dbReference>
<protein>
    <recommendedName>
        <fullName evidence="6">Calmodulin-binding transcription activator 5</fullName>
    </recommendedName>
</protein>
<dbReference type="Pfam" id="PF12796">
    <property type="entry name" value="Ank_2"/>
    <property type="match status" value="1"/>
</dbReference>
<dbReference type="Gene3D" id="2.60.40.10">
    <property type="entry name" value="Immunoglobulins"/>
    <property type="match status" value="1"/>
</dbReference>
<comment type="caution">
    <text evidence="4">The sequence shown here is derived from an EMBL/GenBank/DDBJ whole genome shotgun (WGS) entry which is preliminary data.</text>
</comment>
<dbReference type="Proteomes" id="UP000734854">
    <property type="component" value="Unassembled WGS sequence"/>
</dbReference>
<evidence type="ECO:0000256" key="2">
    <source>
        <dbReference type="PROSITE-ProRule" id="PRU00023"/>
    </source>
</evidence>
<dbReference type="AlphaFoldDB" id="A0A8J5M8R5"/>
<dbReference type="Gene3D" id="1.25.40.20">
    <property type="entry name" value="Ankyrin repeat-containing domain"/>
    <property type="match status" value="1"/>
</dbReference>
<dbReference type="PROSITE" id="PS50297">
    <property type="entry name" value="ANK_REP_REGION"/>
    <property type="match status" value="1"/>
</dbReference>
<proteinExistence type="predicted"/>
<dbReference type="PROSITE" id="PS50096">
    <property type="entry name" value="IQ"/>
    <property type="match status" value="2"/>
</dbReference>
<keyword evidence="3" id="KW-0812">Transmembrane</keyword>
<keyword evidence="3" id="KW-1133">Transmembrane helix</keyword>
<dbReference type="EMBL" id="JACMSC010000001">
    <property type="protein sequence ID" value="KAG6536567.1"/>
    <property type="molecule type" value="Genomic_DNA"/>
</dbReference>
<evidence type="ECO:0008006" key="6">
    <source>
        <dbReference type="Google" id="ProtNLM"/>
    </source>
</evidence>
<keyword evidence="3" id="KW-0472">Membrane</keyword>
<dbReference type="PROSITE" id="PS50088">
    <property type="entry name" value="ANK_REPEAT"/>
    <property type="match status" value="1"/>
</dbReference>
<dbReference type="GO" id="GO:0005634">
    <property type="term" value="C:nucleus"/>
    <property type="evidence" value="ECO:0007669"/>
    <property type="project" value="TreeGrafter"/>
</dbReference>
<dbReference type="SUPFAM" id="SSF81296">
    <property type="entry name" value="E set domains"/>
    <property type="match status" value="1"/>
</dbReference>
<evidence type="ECO:0000313" key="5">
    <source>
        <dbReference type="Proteomes" id="UP000734854"/>
    </source>
</evidence>
<dbReference type="InterPro" id="IPR013783">
    <property type="entry name" value="Ig-like_fold"/>
</dbReference>
<dbReference type="InterPro" id="IPR036770">
    <property type="entry name" value="Ankyrin_rpt-contain_sf"/>
</dbReference>
<accession>A0A8J5M8R5</accession>
<feature type="repeat" description="ANK" evidence="2">
    <location>
        <begin position="571"/>
        <end position="603"/>
    </location>
</feature>
<dbReference type="SUPFAM" id="SSF48403">
    <property type="entry name" value="Ankyrin repeat"/>
    <property type="match status" value="1"/>
</dbReference>
<organism evidence="4 5">
    <name type="scientific">Zingiber officinale</name>
    <name type="common">Ginger</name>
    <name type="synonym">Amomum zingiber</name>
    <dbReference type="NCBI Taxonomy" id="94328"/>
    <lineage>
        <taxon>Eukaryota</taxon>
        <taxon>Viridiplantae</taxon>
        <taxon>Streptophyta</taxon>
        <taxon>Embryophyta</taxon>
        <taxon>Tracheophyta</taxon>
        <taxon>Spermatophyta</taxon>
        <taxon>Magnoliopsida</taxon>
        <taxon>Liliopsida</taxon>
        <taxon>Zingiberales</taxon>
        <taxon>Zingiberaceae</taxon>
        <taxon>Zingiber</taxon>
    </lineage>
</organism>
<dbReference type="SMART" id="SM00248">
    <property type="entry name" value="ANK"/>
    <property type="match status" value="1"/>
</dbReference>